<evidence type="ECO:0000313" key="10">
    <source>
        <dbReference type="Proteomes" id="UP001140949"/>
    </source>
</evidence>
<dbReference type="Pfam" id="PF16457">
    <property type="entry name" value="PH_12"/>
    <property type="match status" value="1"/>
</dbReference>
<dbReference type="InterPro" id="IPR001849">
    <property type="entry name" value="PH_domain"/>
</dbReference>
<dbReference type="InterPro" id="IPR017455">
    <property type="entry name" value="Znf_FYVE-rel"/>
</dbReference>
<dbReference type="InterPro" id="IPR000306">
    <property type="entry name" value="Znf_FYVE"/>
</dbReference>
<feature type="domain" description="FYVE-type" evidence="7">
    <location>
        <begin position="653"/>
        <end position="715"/>
    </location>
</feature>
<feature type="repeat" description="RCC1" evidence="6">
    <location>
        <begin position="597"/>
        <end position="648"/>
    </location>
</feature>
<dbReference type="SMART" id="SM00064">
    <property type="entry name" value="FYVE"/>
    <property type="match status" value="1"/>
</dbReference>
<organism evidence="9 10">
    <name type="scientific">Iris pallida</name>
    <name type="common">Sweet iris</name>
    <dbReference type="NCBI Taxonomy" id="29817"/>
    <lineage>
        <taxon>Eukaryota</taxon>
        <taxon>Viridiplantae</taxon>
        <taxon>Streptophyta</taxon>
        <taxon>Embryophyta</taxon>
        <taxon>Tracheophyta</taxon>
        <taxon>Spermatophyta</taxon>
        <taxon>Magnoliopsida</taxon>
        <taxon>Liliopsida</taxon>
        <taxon>Asparagales</taxon>
        <taxon>Iridaceae</taxon>
        <taxon>Iridoideae</taxon>
        <taxon>Irideae</taxon>
        <taxon>Iris</taxon>
    </lineage>
</organism>
<dbReference type="PROSITE" id="PS50012">
    <property type="entry name" value="RCC1_3"/>
    <property type="match status" value="7"/>
</dbReference>
<feature type="repeat" description="RCC1" evidence="6">
    <location>
        <begin position="263"/>
        <end position="322"/>
    </location>
</feature>
<dbReference type="InterPro" id="IPR009091">
    <property type="entry name" value="RCC1/BLIP-II"/>
</dbReference>
<dbReference type="Pfam" id="PF08381">
    <property type="entry name" value="BRX"/>
    <property type="match status" value="1"/>
</dbReference>
<feature type="repeat" description="RCC1" evidence="6">
    <location>
        <begin position="323"/>
        <end position="374"/>
    </location>
</feature>
<evidence type="ECO:0000259" key="8">
    <source>
        <dbReference type="PROSITE" id="PS51514"/>
    </source>
</evidence>
<dbReference type="Pfam" id="PF01363">
    <property type="entry name" value="FYVE"/>
    <property type="match status" value="1"/>
</dbReference>
<dbReference type="InterPro" id="IPR000408">
    <property type="entry name" value="Reg_chr_condens"/>
</dbReference>
<dbReference type="Pfam" id="PF25390">
    <property type="entry name" value="WD40_RLD"/>
    <property type="match status" value="1"/>
</dbReference>
<proteinExistence type="predicted"/>
<dbReference type="InterPro" id="IPR011011">
    <property type="entry name" value="Znf_FYVE_PHD"/>
</dbReference>
<protein>
    <submittedName>
        <fullName evidence="9">Uncharacterized protein</fullName>
    </submittedName>
</protein>
<dbReference type="GO" id="GO:0008270">
    <property type="term" value="F:zinc ion binding"/>
    <property type="evidence" value="ECO:0007669"/>
    <property type="project" value="UniProtKB-KW"/>
</dbReference>
<dbReference type="Proteomes" id="UP001140949">
    <property type="component" value="Unassembled WGS sequence"/>
</dbReference>
<dbReference type="SUPFAM" id="SSF50729">
    <property type="entry name" value="PH domain-like"/>
    <property type="match status" value="1"/>
</dbReference>
<keyword evidence="1" id="KW-0479">Metal-binding</keyword>
<evidence type="ECO:0000256" key="5">
    <source>
        <dbReference type="PROSITE-ProRule" id="PRU00091"/>
    </source>
</evidence>
<feature type="repeat" description="RCC1" evidence="6">
    <location>
        <begin position="493"/>
        <end position="544"/>
    </location>
</feature>
<dbReference type="PANTHER" id="PTHR22870:SF350">
    <property type="entry name" value="F12P19.9 PROTEIN"/>
    <property type="match status" value="1"/>
</dbReference>
<dbReference type="SUPFAM" id="SSF57903">
    <property type="entry name" value="FYVE/PHD zinc finger"/>
    <property type="match status" value="1"/>
</dbReference>
<feature type="domain" description="BRX" evidence="8">
    <location>
        <begin position="990"/>
        <end position="1045"/>
    </location>
</feature>
<feature type="repeat" description="RCC1" evidence="6">
    <location>
        <begin position="545"/>
        <end position="596"/>
    </location>
</feature>
<evidence type="ECO:0000256" key="6">
    <source>
        <dbReference type="PROSITE-ProRule" id="PRU00235"/>
    </source>
</evidence>
<dbReference type="InterPro" id="IPR013083">
    <property type="entry name" value="Znf_RING/FYVE/PHD"/>
</dbReference>
<dbReference type="InterPro" id="IPR011993">
    <property type="entry name" value="PH-like_dom_sf"/>
</dbReference>
<dbReference type="EMBL" id="JANAVB010006993">
    <property type="protein sequence ID" value="KAJ6843834.1"/>
    <property type="molecule type" value="Genomic_DNA"/>
</dbReference>
<reference evidence="9" key="1">
    <citation type="journal article" date="2023" name="GigaByte">
        <title>Genome assembly of the bearded iris, Iris pallida Lam.</title>
        <authorList>
            <person name="Bruccoleri R.E."/>
            <person name="Oakeley E.J."/>
            <person name="Faust A.M.E."/>
            <person name="Altorfer M."/>
            <person name="Dessus-Babus S."/>
            <person name="Burckhardt D."/>
            <person name="Oertli M."/>
            <person name="Naumann U."/>
            <person name="Petersen F."/>
            <person name="Wong J."/>
        </authorList>
    </citation>
    <scope>NUCLEOTIDE SEQUENCE</scope>
    <source>
        <strain evidence="9">GSM-AAB239-AS_SAM_17_03QT</strain>
    </source>
</reference>
<dbReference type="CDD" id="cd13365">
    <property type="entry name" value="PH_PLC_plant-like"/>
    <property type="match status" value="1"/>
</dbReference>
<dbReference type="PROSITE" id="PS51514">
    <property type="entry name" value="BRX"/>
    <property type="match status" value="1"/>
</dbReference>
<keyword evidence="10" id="KW-1185">Reference proteome</keyword>
<evidence type="ECO:0000313" key="9">
    <source>
        <dbReference type="EMBL" id="KAJ6843834.1"/>
    </source>
</evidence>
<gene>
    <name evidence="9" type="ORF">M6B38_117180</name>
</gene>
<dbReference type="InterPro" id="IPR013591">
    <property type="entry name" value="Brevis_radix_dom"/>
</dbReference>
<sequence length="1059" mass="117736">MADKSTTRRAPLDRGIEQAIVALKKGAHILKCGRRGKPKFCPFRLSADEKLLIWYSGEKEKQLKLKSVSKIVLGQKTVNFLRQPQPEKDSQSFSLIYQNGERSLDLICKDREQAESWFLGLTALLSASLHPRTLSSLRIGRVAQSCASSPIGHVQRKYKLGPLQDSQKFLQVRSLHGSPPRSLLDRFFSDTALDSSDLFYSSRQRTLSDMQPVLDEMLPSFPRAVSGSLKNTRVSEERRMSSTPKVSSSYHGSLAIDKTDTLKDVFLWGEGISRFLCDGLDTFDNSDYKFDALVPRLLQSTGTLEVNKISCGEKHTVLVTRQGEVFSWGEESGGRLGHKMNIDVHCPKVIESLKNVKVQTVACGSHHTCAVTSSGELYSWGDSNYGVESFHNGSNISQWFPHRILGSLEGIHISKVACGEWHTAVVSSHGRLYTYGDGTFGVLGHGNLQSLSQPKEVKALEGFRVKSVACGPWHTAAIVEVVIGRFKSNTPGGKLFTWGDSDKGRLGHADKERKLLPTCVASLVDCDFVQVSCGRTLTVSLTVTGIVFTMGSAVYGQLGNPQAEDISIATVEGSLKSEFVKEISSGAFHVAALTTKGKVYTWGKGDNGRLGLGDTRDRSCPTLVEALEDRHVQSIACGSSFTAATCSHKSVSSKDQSVCSRCQIIFGFTRKKHNCYNCGFGFCHSCSSKKATNASLAPNRGKKYRVCDSCFTQLQELVDSKTTEEFRSPRQPNSRLKGFSDLKVRSEEMFFTRPKIFTPKISSEVDIKSVERKAASSQGRKQHCQEPPKPCLVKTQRWGQVPCPLQFDGHEGGNYTNIDPMSRVEVRGDSRVHAQHHLLVSKSALPKASSLKQDLTEIDKMLSEELQRLHAEAILLAEQCQAKSLKLRHYKRQIEDTWTLARDEAAKCKAAKDVIKILTNQMNSVSAKYSAGTEMNSARFLPDSKSHVATPRPFQRELSEAISGKLTHIHPDDTISMEDTRQNVPKAPRDERVEQEEPGVYITLVALPSGQKGLKRVRFSRKQFSDREAELWWQENQNRVYLKYNIERVVASNKNKIDN</sequence>
<dbReference type="PRINTS" id="PR00633">
    <property type="entry name" value="RCCNDNSATION"/>
</dbReference>
<dbReference type="PANTHER" id="PTHR22870">
    <property type="entry name" value="REGULATOR OF CHROMOSOME CONDENSATION"/>
    <property type="match status" value="1"/>
</dbReference>
<name>A0AAX6HTN5_IRIPA</name>
<reference evidence="9" key="2">
    <citation type="submission" date="2023-04" db="EMBL/GenBank/DDBJ databases">
        <authorList>
            <person name="Bruccoleri R.E."/>
            <person name="Oakeley E.J."/>
            <person name="Faust A.-M."/>
            <person name="Dessus-Babus S."/>
            <person name="Altorfer M."/>
            <person name="Burckhardt D."/>
            <person name="Oertli M."/>
            <person name="Naumann U."/>
            <person name="Petersen F."/>
            <person name="Wong J."/>
        </authorList>
    </citation>
    <scope>NUCLEOTIDE SEQUENCE</scope>
    <source>
        <strain evidence="9">GSM-AAB239-AS_SAM_17_03QT</strain>
        <tissue evidence="9">Leaf</tissue>
    </source>
</reference>
<keyword evidence="4" id="KW-0862">Zinc</keyword>
<dbReference type="InterPro" id="IPR051210">
    <property type="entry name" value="Ub_ligase/GEF_domain"/>
</dbReference>
<dbReference type="Gene3D" id="3.30.40.10">
    <property type="entry name" value="Zinc/RING finger domain, C3HC4 (zinc finger)"/>
    <property type="match status" value="1"/>
</dbReference>
<dbReference type="Gene3D" id="2.130.10.30">
    <property type="entry name" value="Regulator of chromosome condensation 1/beta-lactamase-inhibitor protein II"/>
    <property type="match status" value="3"/>
</dbReference>
<keyword evidence="2" id="KW-0677">Repeat</keyword>
<feature type="repeat" description="RCC1" evidence="6">
    <location>
        <begin position="375"/>
        <end position="429"/>
    </location>
</feature>
<evidence type="ECO:0000256" key="4">
    <source>
        <dbReference type="ARBA" id="ARBA00022833"/>
    </source>
</evidence>
<feature type="repeat" description="RCC1" evidence="6">
    <location>
        <begin position="430"/>
        <end position="481"/>
    </location>
</feature>
<dbReference type="AlphaFoldDB" id="A0AAX6HTN5"/>
<evidence type="ECO:0000256" key="2">
    <source>
        <dbReference type="ARBA" id="ARBA00022737"/>
    </source>
</evidence>
<evidence type="ECO:0000256" key="1">
    <source>
        <dbReference type="ARBA" id="ARBA00022723"/>
    </source>
</evidence>
<accession>A0AAX6HTN5</accession>
<dbReference type="InterPro" id="IPR058923">
    <property type="entry name" value="RCC1-like_dom"/>
</dbReference>
<evidence type="ECO:0000256" key="3">
    <source>
        <dbReference type="ARBA" id="ARBA00022771"/>
    </source>
</evidence>
<dbReference type="PROSITE" id="PS00626">
    <property type="entry name" value="RCC1_2"/>
    <property type="match status" value="3"/>
</dbReference>
<evidence type="ECO:0000259" key="7">
    <source>
        <dbReference type="PROSITE" id="PS50178"/>
    </source>
</evidence>
<comment type="caution">
    <text evidence="9">The sequence shown here is derived from an EMBL/GenBank/DDBJ whole genome shotgun (WGS) entry which is preliminary data.</text>
</comment>
<keyword evidence="3 5" id="KW-0863">Zinc-finger</keyword>
<dbReference type="PROSITE" id="PS50178">
    <property type="entry name" value="ZF_FYVE"/>
    <property type="match status" value="1"/>
</dbReference>
<dbReference type="Gene3D" id="2.30.29.30">
    <property type="entry name" value="Pleckstrin-homology domain (PH domain)/Phosphotyrosine-binding domain (PTB)"/>
    <property type="match status" value="1"/>
</dbReference>
<dbReference type="SUPFAM" id="SSF50985">
    <property type="entry name" value="RCC1/BLIP-II"/>
    <property type="match status" value="1"/>
</dbReference>